<organism evidence="1 2">
    <name type="scientific">Fusarium redolens</name>
    <dbReference type="NCBI Taxonomy" id="48865"/>
    <lineage>
        <taxon>Eukaryota</taxon>
        <taxon>Fungi</taxon>
        <taxon>Dikarya</taxon>
        <taxon>Ascomycota</taxon>
        <taxon>Pezizomycotina</taxon>
        <taxon>Sordariomycetes</taxon>
        <taxon>Hypocreomycetidae</taxon>
        <taxon>Hypocreales</taxon>
        <taxon>Nectriaceae</taxon>
        <taxon>Fusarium</taxon>
        <taxon>Fusarium redolens species complex</taxon>
    </lineage>
</organism>
<dbReference type="Proteomes" id="UP000720189">
    <property type="component" value="Unassembled WGS sequence"/>
</dbReference>
<evidence type="ECO:0000313" key="1">
    <source>
        <dbReference type="EMBL" id="KAH7213273.1"/>
    </source>
</evidence>
<dbReference type="RefSeq" id="XP_046041721.1">
    <property type="nucleotide sequence ID" value="XM_046196882.1"/>
</dbReference>
<keyword evidence="2" id="KW-1185">Reference proteome</keyword>
<dbReference type="OrthoDB" id="2161780at2759"/>
<gene>
    <name evidence="1" type="ORF">BKA55DRAFT_627744</name>
</gene>
<dbReference type="AlphaFoldDB" id="A0A9P9FZL0"/>
<evidence type="ECO:0000313" key="2">
    <source>
        <dbReference type="Proteomes" id="UP000720189"/>
    </source>
</evidence>
<proteinExistence type="predicted"/>
<sequence length="378" mass="42721">MINAFACNFRINGEPNTDIGEANYLNQRIFKRLSYTIEDDKTPISDRPLFLTSSSFSEKAYGKCLTDFKRRLELSNEQHPAHGDLAFLVNVTMSPWPTDSPFLESFVTSFRKISEEEVQHVLACNIEKPDFHGFVMQCHDKIYLVHIPMFNMAAHHWQVIITAELPGEVKELYQKLQKENPDKFYTLANFEPEKLGNLLESTGDVEFCMDDGIPADGAEPLAKFKLPKIEVVVKRSMSYDDLDKKYQDRMAFYLYGSNAEANIDHVLRTSPNAQLSGDRVKLNLEPALSDEQLGKGVVAVLEDVFENSIQPLPQEENEEGTLVVKTDAPGLSLVPDHEHRVSVYNNYDDFLGGTKPIASCDLSLTSKIIADWGMVNMD</sequence>
<protein>
    <submittedName>
        <fullName evidence="1">Uncharacterized protein</fullName>
    </submittedName>
</protein>
<name>A0A9P9FZL0_FUSRE</name>
<accession>A0A9P9FZL0</accession>
<comment type="caution">
    <text evidence="1">The sequence shown here is derived from an EMBL/GenBank/DDBJ whole genome shotgun (WGS) entry which is preliminary data.</text>
</comment>
<dbReference type="EMBL" id="JAGMUX010000030">
    <property type="protein sequence ID" value="KAH7213273.1"/>
    <property type="molecule type" value="Genomic_DNA"/>
</dbReference>
<reference evidence="1" key="1">
    <citation type="journal article" date="2021" name="Nat. Commun.">
        <title>Genetic determinants of endophytism in the Arabidopsis root mycobiome.</title>
        <authorList>
            <person name="Mesny F."/>
            <person name="Miyauchi S."/>
            <person name="Thiergart T."/>
            <person name="Pickel B."/>
            <person name="Atanasova L."/>
            <person name="Karlsson M."/>
            <person name="Huettel B."/>
            <person name="Barry K.W."/>
            <person name="Haridas S."/>
            <person name="Chen C."/>
            <person name="Bauer D."/>
            <person name="Andreopoulos W."/>
            <person name="Pangilinan J."/>
            <person name="LaButti K."/>
            <person name="Riley R."/>
            <person name="Lipzen A."/>
            <person name="Clum A."/>
            <person name="Drula E."/>
            <person name="Henrissat B."/>
            <person name="Kohler A."/>
            <person name="Grigoriev I.V."/>
            <person name="Martin F.M."/>
            <person name="Hacquard S."/>
        </authorList>
    </citation>
    <scope>NUCLEOTIDE SEQUENCE</scope>
    <source>
        <strain evidence="1">MPI-CAGE-AT-0023</strain>
    </source>
</reference>
<dbReference type="GeneID" id="70226836"/>